<dbReference type="AlphaFoldDB" id="A0A0M2T103"/>
<name>A0A0M2T103_9BACI</name>
<feature type="domain" description="Xylose isomerase-like TIM barrel" evidence="1">
    <location>
        <begin position="26"/>
        <end position="169"/>
    </location>
</feature>
<sequence>MDIQQAWWSMRGLGNEEREWTIEEKFAKISEAGFTGILGKTLPEPDEVNQWRQLLDKHNFSYGINAVPSSREDFREFLKQAKDFGVQYINAQVMDYFVVGDKAVKLLHELLEEAFKAEIPLYIETHRGRITQDLLRTVEYVKKIKDLRLTIDLSHYILASEIRNYDERYEPYFDELLTRTSSIHARVSNGQQIQVDIGPNGEHLMTEHFTQWWRKGITYWLESAKPGDVLPFVCEIGPPTYAISKFEYINLQGEELSNRWEQGLLFKKIAEGIWNEVHQPITSI</sequence>
<organism evidence="2 3">
    <name type="scientific">Mesobacillus campisalis</name>
    <dbReference type="NCBI Taxonomy" id="1408103"/>
    <lineage>
        <taxon>Bacteria</taxon>
        <taxon>Bacillati</taxon>
        <taxon>Bacillota</taxon>
        <taxon>Bacilli</taxon>
        <taxon>Bacillales</taxon>
        <taxon>Bacillaceae</taxon>
        <taxon>Mesobacillus</taxon>
    </lineage>
</organism>
<dbReference type="EMBL" id="LAYY01000001">
    <property type="protein sequence ID" value="KKK40108.1"/>
    <property type="molecule type" value="Genomic_DNA"/>
</dbReference>
<dbReference type="InterPro" id="IPR013022">
    <property type="entry name" value="Xyl_isomerase-like_TIM-brl"/>
</dbReference>
<evidence type="ECO:0000313" key="3">
    <source>
        <dbReference type="Proteomes" id="UP000034166"/>
    </source>
</evidence>
<reference evidence="2 3" key="1">
    <citation type="submission" date="2015-04" db="EMBL/GenBank/DDBJ databases">
        <title>Taxonomic description and genome sequence of Bacillus campisalis sp. nov., a novel member of the genus Bacillus isolated from solar saltern.</title>
        <authorList>
            <person name="Mathan Kumar R."/>
            <person name="Kaur G."/>
            <person name="Kumar A."/>
            <person name="Singh N.K."/>
            <person name="Kaur N."/>
            <person name="Kumar N."/>
            <person name="Mayilraj S."/>
        </authorList>
    </citation>
    <scope>NUCLEOTIDE SEQUENCE [LARGE SCALE GENOMIC DNA]</scope>
    <source>
        <strain evidence="2 3">SA2-6</strain>
    </source>
</reference>
<dbReference type="Proteomes" id="UP000034166">
    <property type="component" value="Unassembled WGS sequence"/>
</dbReference>
<gene>
    <name evidence="2" type="ORF">WQ57_01920</name>
</gene>
<dbReference type="Pfam" id="PF01261">
    <property type="entry name" value="AP_endonuc_2"/>
    <property type="match status" value="1"/>
</dbReference>
<dbReference type="Gene3D" id="3.20.20.150">
    <property type="entry name" value="Divalent-metal-dependent TIM barrel enzymes"/>
    <property type="match status" value="1"/>
</dbReference>
<accession>A0A0M2T103</accession>
<evidence type="ECO:0000259" key="1">
    <source>
        <dbReference type="Pfam" id="PF01261"/>
    </source>
</evidence>
<proteinExistence type="predicted"/>
<comment type="caution">
    <text evidence="2">The sequence shown here is derived from an EMBL/GenBank/DDBJ whole genome shotgun (WGS) entry which is preliminary data.</text>
</comment>
<dbReference type="GO" id="GO:0016853">
    <property type="term" value="F:isomerase activity"/>
    <property type="evidence" value="ECO:0007669"/>
    <property type="project" value="UniProtKB-KW"/>
</dbReference>
<dbReference type="SUPFAM" id="SSF51658">
    <property type="entry name" value="Xylose isomerase-like"/>
    <property type="match status" value="1"/>
</dbReference>
<evidence type="ECO:0000313" key="2">
    <source>
        <dbReference type="EMBL" id="KKK40108.1"/>
    </source>
</evidence>
<protein>
    <submittedName>
        <fullName evidence="2">Xylose isomerase</fullName>
    </submittedName>
</protein>
<dbReference type="InterPro" id="IPR036237">
    <property type="entry name" value="Xyl_isomerase-like_sf"/>
</dbReference>
<dbReference type="PATRIC" id="fig|1408103.3.peg.435"/>
<keyword evidence="2" id="KW-0413">Isomerase</keyword>
<keyword evidence="3" id="KW-1185">Reference proteome</keyword>